<evidence type="ECO:0000313" key="2">
    <source>
        <dbReference type="EMBL" id="BAV39256.1"/>
    </source>
</evidence>
<sequence length="73" mass="9021">MKTTTSYYKSEIEINKARGIQPSELLEMPYYKFRMYFESVSEELKAKKKSYEEQQRQQQSRKWKMPRLFGRKK</sequence>
<protein>
    <submittedName>
        <fullName evidence="2">Uncharacterized protein</fullName>
    </submittedName>
</protein>
<gene>
    <name evidence="2" type="ORF">BPT24_131</name>
</gene>
<proteinExistence type="predicted"/>
<evidence type="ECO:0000313" key="3">
    <source>
        <dbReference type="Proteomes" id="UP000224877"/>
    </source>
</evidence>
<dbReference type="Proteomes" id="UP000224877">
    <property type="component" value="Segment"/>
</dbReference>
<feature type="region of interest" description="Disordered" evidence="1">
    <location>
        <begin position="49"/>
        <end position="73"/>
    </location>
</feature>
<reference evidence="2 3" key="1">
    <citation type="submission" date="2016-07" db="EMBL/GenBank/DDBJ databases">
        <title>Characterization of three bacteriophages infecting bacteria isolated from shrimp culture pond water.</title>
        <authorList>
            <person name="Khoa H.V."/>
        </authorList>
    </citation>
    <scope>NUCLEOTIDE SEQUENCE [LARGE SCALE GENOMIC DNA]</scope>
</reference>
<organism evidence="2 3">
    <name type="scientific">Tenacibaculum phage pT24</name>
    <dbReference type="NCBI Taxonomy" id="1880590"/>
    <lineage>
        <taxon>Viruses</taxon>
        <taxon>Duplodnaviria</taxon>
        <taxon>Heunggongvirae</taxon>
        <taxon>Uroviricota</taxon>
        <taxon>Caudoviricetes</taxon>
        <taxon>Kungbxnavirus</taxon>
        <taxon>Kungbxnavirus pT24</taxon>
    </lineage>
</organism>
<feature type="compositionally biased region" description="Basic residues" evidence="1">
    <location>
        <begin position="59"/>
        <end position="73"/>
    </location>
</feature>
<accession>A0A1B4XWS3</accession>
<name>A0A1B4XWS3_9CAUD</name>
<keyword evidence="3" id="KW-1185">Reference proteome</keyword>
<dbReference type="EMBL" id="LC168164">
    <property type="protein sequence ID" value="BAV39256.1"/>
    <property type="molecule type" value="Genomic_DNA"/>
</dbReference>
<evidence type="ECO:0000256" key="1">
    <source>
        <dbReference type="SAM" id="MobiDB-lite"/>
    </source>
</evidence>